<dbReference type="InterPro" id="IPR046953">
    <property type="entry name" value="Spore_GerAC-like_C"/>
</dbReference>
<evidence type="ECO:0000313" key="10">
    <source>
        <dbReference type="EMBL" id="ASV68408.1"/>
    </source>
</evidence>
<dbReference type="NCBIfam" id="TIGR02887">
    <property type="entry name" value="spore_ger_x_C"/>
    <property type="match status" value="1"/>
</dbReference>
<evidence type="ECO:0000259" key="8">
    <source>
        <dbReference type="Pfam" id="PF05504"/>
    </source>
</evidence>
<dbReference type="PROSITE" id="PS51257">
    <property type="entry name" value="PROKAR_LIPOPROTEIN"/>
    <property type="match status" value="1"/>
</dbReference>
<evidence type="ECO:0000256" key="5">
    <source>
        <dbReference type="ARBA" id="ARBA00023136"/>
    </source>
</evidence>
<accession>A0A248TJK1</accession>
<evidence type="ECO:0000256" key="6">
    <source>
        <dbReference type="ARBA" id="ARBA00023139"/>
    </source>
</evidence>
<dbReference type="Proteomes" id="UP000215137">
    <property type="component" value="Chromosome"/>
</dbReference>
<gene>
    <name evidence="10" type="ORF">CKF48_14505</name>
</gene>
<dbReference type="GO" id="GO:0016020">
    <property type="term" value="C:membrane"/>
    <property type="evidence" value="ECO:0007669"/>
    <property type="project" value="UniProtKB-SubCell"/>
</dbReference>
<dbReference type="KEGG" id="bko:CKF48_14505"/>
<comment type="subcellular location">
    <subcellularLocation>
        <location evidence="1">Membrane</location>
        <topology evidence="1">Lipid-anchor</topology>
    </subcellularLocation>
</comment>
<dbReference type="PANTHER" id="PTHR35789:SF1">
    <property type="entry name" value="SPORE GERMINATION PROTEIN B3"/>
    <property type="match status" value="1"/>
</dbReference>
<sequence>MKKWICIICCLFILTGCVQKRIIDELNIAVATGFDPDTSDEHLLKTTFLMEVFNKEMSVENKTVTTTGDLRRETLYKANRQSPNPIVVGGLRLTLYNIAIAERGLTVYVDAYQRDASIGKRIYFATTDSSTEEILTGEYGPQGNGTFISDLIEHNVDYGDLPKTNLTLFMRDFYQEGKDIFLPHIKKINEQEIELAGISLFKDHAAYKILPSDKLFYFKLLVDRYSRGDFSIDLPDGQKVAIKSIHSNHKYKLDKKDPTNITIKIKVQGNIKEYSGNNLDDKKIKEITNFINKKIKNECSALIQSFQEDNADPIGIGKVYSTKIRNFDYKEWKKGYPDLNIKVDAKVIILDTGASI</sequence>
<evidence type="ECO:0000256" key="7">
    <source>
        <dbReference type="ARBA" id="ARBA00023288"/>
    </source>
</evidence>
<keyword evidence="5" id="KW-0472">Membrane</keyword>
<evidence type="ECO:0000256" key="3">
    <source>
        <dbReference type="ARBA" id="ARBA00022544"/>
    </source>
</evidence>
<dbReference type="InterPro" id="IPR038501">
    <property type="entry name" value="Spore_GerAC_C_sf"/>
</dbReference>
<keyword evidence="7" id="KW-0449">Lipoprotein</keyword>
<dbReference type="RefSeq" id="WP_095371978.1">
    <property type="nucleotide sequence ID" value="NZ_CP022983.1"/>
</dbReference>
<evidence type="ECO:0000259" key="9">
    <source>
        <dbReference type="Pfam" id="PF25198"/>
    </source>
</evidence>
<evidence type="ECO:0000256" key="1">
    <source>
        <dbReference type="ARBA" id="ARBA00004635"/>
    </source>
</evidence>
<organism evidence="10 11">
    <name type="scientific">Cytobacillus kochii</name>
    <dbReference type="NCBI Taxonomy" id="859143"/>
    <lineage>
        <taxon>Bacteria</taxon>
        <taxon>Bacillati</taxon>
        <taxon>Bacillota</taxon>
        <taxon>Bacilli</taxon>
        <taxon>Bacillales</taxon>
        <taxon>Bacillaceae</taxon>
        <taxon>Cytobacillus</taxon>
    </lineage>
</organism>
<proteinExistence type="inferred from homology"/>
<name>A0A248TJK1_9BACI</name>
<evidence type="ECO:0000256" key="4">
    <source>
        <dbReference type="ARBA" id="ARBA00022729"/>
    </source>
</evidence>
<feature type="domain" description="Spore germination protein N-terminal" evidence="9">
    <location>
        <begin position="20"/>
        <end position="186"/>
    </location>
</feature>
<dbReference type="InterPro" id="IPR057336">
    <property type="entry name" value="GerAC_N"/>
</dbReference>
<dbReference type="EMBL" id="CP022983">
    <property type="protein sequence ID" value="ASV68408.1"/>
    <property type="molecule type" value="Genomic_DNA"/>
</dbReference>
<comment type="similarity">
    <text evidence="2">Belongs to the GerABKC lipoprotein family.</text>
</comment>
<dbReference type="Gene3D" id="3.30.300.210">
    <property type="entry name" value="Nutrient germinant receptor protein C, domain 3"/>
    <property type="match status" value="1"/>
</dbReference>
<dbReference type="Pfam" id="PF25198">
    <property type="entry name" value="Spore_GerAC_N"/>
    <property type="match status" value="1"/>
</dbReference>
<dbReference type="Pfam" id="PF05504">
    <property type="entry name" value="Spore_GerAC"/>
    <property type="match status" value="1"/>
</dbReference>
<feature type="domain" description="Spore germination GerAC-like C-terminal" evidence="8">
    <location>
        <begin position="197"/>
        <end position="353"/>
    </location>
</feature>
<dbReference type="OrthoDB" id="2592518at2"/>
<keyword evidence="3" id="KW-0309">Germination</keyword>
<reference evidence="10 11" key="1">
    <citation type="submission" date="2017-08" db="EMBL/GenBank/DDBJ databases">
        <title>Complete Genome Sequence of Bacillus kochii Oregon-R-modENCODE STRAIN BDGP4, isolated from Drosophila melanogaster gut.</title>
        <authorList>
            <person name="Wan K.H."/>
            <person name="Yu C."/>
            <person name="Park S."/>
            <person name="Hammonds A.S."/>
            <person name="Booth B.W."/>
            <person name="Celniker S.E."/>
        </authorList>
    </citation>
    <scope>NUCLEOTIDE SEQUENCE [LARGE SCALE GENOMIC DNA]</scope>
    <source>
        <strain evidence="10 11">BDGP4</strain>
    </source>
</reference>
<dbReference type="InterPro" id="IPR008844">
    <property type="entry name" value="Spore_GerAC-like"/>
</dbReference>
<keyword evidence="11" id="KW-1185">Reference proteome</keyword>
<keyword evidence="6" id="KW-0564">Palmitate</keyword>
<dbReference type="GO" id="GO:0009847">
    <property type="term" value="P:spore germination"/>
    <property type="evidence" value="ECO:0007669"/>
    <property type="project" value="InterPro"/>
</dbReference>
<protein>
    <submittedName>
        <fullName evidence="10">Uncharacterized protein</fullName>
    </submittedName>
</protein>
<keyword evidence="4" id="KW-0732">Signal</keyword>
<evidence type="ECO:0000256" key="2">
    <source>
        <dbReference type="ARBA" id="ARBA00007886"/>
    </source>
</evidence>
<evidence type="ECO:0000313" key="11">
    <source>
        <dbReference type="Proteomes" id="UP000215137"/>
    </source>
</evidence>
<dbReference type="AlphaFoldDB" id="A0A248TJK1"/>
<dbReference type="PANTHER" id="PTHR35789">
    <property type="entry name" value="SPORE GERMINATION PROTEIN B3"/>
    <property type="match status" value="1"/>
</dbReference>